<gene>
    <name evidence="2" type="ORF">KSU1_C1568</name>
</gene>
<evidence type="ECO:0000256" key="1">
    <source>
        <dbReference type="SAM" id="MobiDB-lite"/>
    </source>
</evidence>
<proteinExistence type="predicted"/>
<dbReference type="STRING" id="247490.KSU1_C1568"/>
<feature type="region of interest" description="Disordered" evidence="1">
    <location>
        <begin position="1"/>
        <end position="22"/>
    </location>
</feature>
<dbReference type="Proteomes" id="UP000002985">
    <property type="component" value="Unassembled WGS sequence"/>
</dbReference>
<evidence type="ECO:0000313" key="3">
    <source>
        <dbReference type="Proteomes" id="UP000002985"/>
    </source>
</evidence>
<organism evidence="2 3">
    <name type="scientific">Candidatus Jettenia caeni</name>
    <dbReference type="NCBI Taxonomy" id="247490"/>
    <lineage>
        <taxon>Bacteria</taxon>
        <taxon>Pseudomonadati</taxon>
        <taxon>Planctomycetota</taxon>
        <taxon>Candidatus Brocadiia</taxon>
        <taxon>Candidatus Brocadiales</taxon>
        <taxon>Candidatus Brocadiaceae</taxon>
        <taxon>Candidatus Jettenia</taxon>
    </lineage>
</organism>
<feature type="compositionally biased region" description="Basic and acidic residues" evidence="1">
    <location>
        <begin position="8"/>
        <end position="21"/>
    </location>
</feature>
<keyword evidence="3" id="KW-1185">Reference proteome</keyword>
<protein>
    <submittedName>
        <fullName evidence="2">Uncharacterized protein</fullName>
    </submittedName>
</protein>
<sequence>MNPIKNITMDENKQKQKEHASRKSLTLLSRSGIVFSQPPHNYHGVLGKLQDVFCNVILQNKSYSYDQR</sequence>
<accession>I3IN69</accession>
<dbReference type="AlphaFoldDB" id="I3IN69"/>
<reference evidence="2 3" key="1">
    <citation type="journal article" date="2012" name="FEBS Lett.">
        <title>Anammox organism KSU-1 expresses a NirK-type copper-containing nitrite reductase instead of a NirS-type with cytochrome cd1.</title>
        <authorList>
            <person name="Hira D."/>
            <person name="Toh H."/>
            <person name="Migita C.T."/>
            <person name="Okubo H."/>
            <person name="Nishiyama T."/>
            <person name="Hattori M."/>
            <person name="Furukawa K."/>
            <person name="Fujii T."/>
        </authorList>
    </citation>
    <scope>NUCLEOTIDE SEQUENCE [LARGE SCALE GENOMIC DNA]</scope>
</reference>
<name>I3IN69_9BACT</name>
<comment type="caution">
    <text evidence="2">The sequence shown here is derived from an EMBL/GenBank/DDBJ whole genome shotgun (WGS) entry which is preliminary data.</text>
</comment>
<dbReference type="EMBL" id="BAFH01000003">
    <property type="protein sequence ID" value="GAB63164.1"/>
    <property type="molecule type" value="Genomic_DNA"/>
</dbReference>
<evidence type="ECO:0000313" key="2">
    <source>
        <dbReference type="EMBL" id="GAB63164.1"/>
    </source>
</evidence>